<feature type="domain" description="Phospholipid/glycerol acyltransferase" evidence="5">
    <location>
        <begin position="117"/>
        <end position="226"/>
    </location>
</feature>
<dbReference type="SUPFAM" id="SSF69593">
    <property type="entry name" value="Glycerol-3-phosphate (1)-acyltransferase"/>
    <property type="match status" value="1"/>
</dbReference>
<evidence type="ECO:0000256" key="3">
    <source>
        <dbReference type="ARBA" id="ARBA00023315"/>
    </source>
</evidence>
<dbReference type="GO" id="GO:0003841">
    <property type="term" value="F:1-acylglycerol-3-phosphate O-acyltransferase activity"/>
    <property type="evidence" value="ECO:0007669"/>
    <property type="project" value="TreeGrafter"/>
</dbReference>
<evidence type="ECO:0000256" key="4">
    <source>
        <dbReference type="SAM" id="Phobius"/>
    </source>
</evidence>
<keyword evidence="4" id="KW-0472">Membrane</keyword>
<keyword evidence="3 6" id="KW-0012">Acyltransferase</keyword>
<dbReference type="CDD" id="cd07989">
    <property type="entry name" value="LPLAT_AGPAT-like"/>
    <property type="match status" value="1"/>
</dbReference>
<comment type="pathway">
    <text evidence="1">Lipid metabolism.</text>
</comment>
<gene>
    <name evidence="6" type="ORF">CFR77_04045</name>
</gene>
<name>A0A318QQF5_9PROT</name>
<evidence type="ECO:0000259" key="5">
    <source>
        <dbReference type="SMART" id="SM00563"/>
    </source>
</evidence>
<accession>A0A318QQF5</accession>
<proteinExistence type="predicted"/>
<dbReference type="Proteomes" id="UP000247814">
    <property type="component" value="Unassembled WGS sequence"/>
</dbReference>
<dbReference type="SMART" id="SM00563">
    <property type="entry name" value="PlsC"/>
    <property type="match status" value="1"/>
</dbReference>
<dbReference type="PANTHER" id="PTHR10434:SF40">
    <property type="entry name" value="1-ACYL-SN-GLYCEROL-3-PHOSPHATE ACYLTRANSFERASE"/>
    <property type="match status" value="1"/>
</dbReference>
<dbReference type="EMBL" id="NKUA01000004">
    <property type="protein sequence ID" value="PYD80144.1"/>
    <property type="molecule type" value="Genomic_DNA"/>
</dbReference>
<dbReference type="OrthoDB" id="9808424at2"/>
<keyword evidence="4" id="KW-1133">Transmembrane helix</keyword>
<keyword evidence="7" id="KW-1185">Reference proteome</keyword>
<dbReference type="InterPro" id="IPR002123">
    <property type="entry name" value="Plipid/glycerol_acylTrfase"/>
</dbReference>
<dbReference type="PANTHER" id="PTHR10434">
    <property type="entry name" value="1-ACYL-SN-GLYCEROL-3-PHOSPHATE ACYLTRANSFERASE"/>
    <property type="match status" value="1"/>
</dbReference>
<evidence type="ECO:0000256" key="2">
    <source>
        <dbReference type="ARBA" id="ARBA00022679"/>
    </source>
</evidence>
<sequence length="289" mass="31704">MQGLLGSYASFRHNGFSGACPVVVARFCFMDMIRKMARRGWHRIIFCIGLVYAVWAFAVFNTVALLLAPVVPRRWRGMVGRRWIWVMSRLSLNVLRGLGGIRCNPHDLKALAHIRNTVVVANHPSLMDAMLFTAYLPDLVCVTKQSLLDHPFYGAALRLAQYPGNDTPLRLIRSAVAHARAGQPILLFPEGTRSGRARADNAFHPAFAAIAMQAGCTVQTMVITTSSPYLRKGASLLRCPALPITYTVTRGATLPPQATRAMTSRELAGQVQAWLTEALARQAPHGGMA</sequence>
<dbReference type="AlphaFoldDB" id="A0A318QQF5"/>
<evidence type="ECO:0000256" key="1">
    <source>
        <dbReference type="ARBA" id="ARBA00005189"/>
    </source>
</evidence>
<keyword evidence="2 6" id="KW-0808">Transferase</keyword>
<dbReference type="Pfam" id="PF01553">
    <property type="entry name" value="Acyltransferase"/>
    <property type="match status" value="1"/>
</dbReference>
<dbReference type="GO" id="GO:0006654">
    <property type="term" value="P:phosphatidic acid biosynthetic process"/>
    <property type="evidence" value="ECO:0007669"/>
    <property type="project" value="TreeGrafter"/>
</dbReference>
<evidence type="ECO:0000313" key="6">
    <source>
        <dbReference type="EMBL" id="PYD80144.1"/>
    </source>
</evidence>
<keyword evidence="4" id="KW-0812">Transmembrane</keyword>
<comment type="caution">
    <text evidence="6">The sequence shown here is derived from an EMBL/GenBank/DDBJ whole genome shotgun (WGS) entry which is preliminary data.</text>
</comment>
<feature type="transmembrane region" description="Helical" evidence="4">
    <location>
        <begin position="15"/>
        <end position="33"/>
    </location>
</feature>
<evidence type="ECO:0000313" key="7">
    <source>
        <dbReference type="Proteomes" id="UP000247814"/>
    </source>
</evidence>
<protein>
    <submittedName>
        <fullName evidence="6">1-acyl-sn-glycerol-3-phosphate acyltransferase</fullName>
    </submittedName>
</protein>
<reference evidence="6 7" key="1">
    <citation type="submission" date="2017-07" db="EMBL/GenBank/DDBJ databases">
        <title>A draft genome sequence of Komagataeibacter sucrofermentans LMG 18788.</title>
        <authorList>
            <person name="Skraban J."/>
            <person name="Cleenwerck I."/>
            <person name="Vandamme P."/>
            <person name="Trcek J."/>
        </authorList>
    </citation>
    <scope>NUCLEOTIDE SEQUENCE [LARGE SCALE GENOMIC DNA]</scope>
    <source>
        <strain evidence="6 7">LMG 18788</strain>
    </source>
</reference>
<feature type="transmembrane region" description="Helical" evidence="4">
    <location>
        <begin position="45"/>
        <end position="68"/>
    </location>
</feature>
<organism evidence="6 7">
    <name type="scientific">Komagataeibacter sucrofermentans</name>
    <dbReference type="NCBI Taxonomy" id="1053551"/>
    <lineage>
        <taxon>Bacteria</taxon>
        <taxon>Pseudomonadati</taxon>
        <taxon>Pseudomonadota</taxon>
        <taxon>Alphaproteobacteria</taxon>
        <taxon>Acetobacterales</taxon>
        <taxon>Acetobacteraceae</taxon>
        <taxon>Komagataeibacter</taxon>
    </lineage>
</organism>